<gene>
    <name evidence="1" type="ORF">N7537_002004</name>
</gene>
<dbReference type="InterPro" id="IPR023214">
    <property type="entry name" value="HAD_sf"/>
</dbReference>
<dbReference type="RefSeq" id="XP_056758057.1">
    <property type="nucleotide sequence ID" value="XM_056893062.1"/>
</dbReference>
<dbReference type="NCBIfam" id="TIGR01509">
    <property type="entry name" value="HAD-SF-IA-v3"/>
    <property type="match status" value="1"/>
</dbReference>
<dbReference type="Proteomes" id="UP001213799">
    <property type="component" value="Unassembled WGS sequence"/>
</dbReference>
<dbReference type="GeneID" id="81583304"/>
<dbReference type="InterPro" id="IPR036412">
    <property type="entry name" value="HAD-like_sf"/>
</dbReference>
<evidence type="ECO:0000313" key="1">
    <source>
        <dbReference type="EMBL" id="KAJ5616890.1"/>
    </source>
</evidence>
<dbReference type="EMBL" id="JAQJAE010000001">
    <property type="protein sequence ID" value="KAJ5616890.1"/>
    <property type="molecule type" value="Genomic_DNA"/>
</dbReference>
<dbReference type="InterPro" id="IPR006439">
    <property type="entry name" value="HAD-SF_hydro_IA"/>
</dbReference>
<dbReference type="AlphaFoldDB" id="A0AAD6H8H3"/>
<dbReference type="PANTHER" id="PTHR43611">
    <property type="entry name" value="ALPHA-D-GLUCOSE 1-PHOSPHATE PHOSPHATASE"/>
    <property type="match status" value="1"/>
</dbReference>
<dbReference type="PANTHER" id="PTHR43611:SF3">
    <property type="entry name" value="FLAVIN MONONUCLEOTIDE HYDROLASE 1, CHLOROPLATIC"/>
    <property type="match status" value="1"/>
</dbReference>
<accession>A0AAD6H8H3</accession>
<dbReference type="GO" id="GO:0016791">
    <property type="term" value="F:phosphatase activity"/>
    <property type="evidence" value="ECO:0007669"/>
    <property type="project" value="UniProtKB-ARBA"/>
</dbReference>
<sequence length="63" mass="6918">MRKPDHCFYKHVLKETSTASSEAIFIDDKKENTLATQEVGMTGLLFDGTKADEVRGKAADSIA</sequence>
<reference evidence="1" key="2">
    <citation type="submission" date="2023-01" db="EMBL/GenBank/DDBJ databases">
        <authorList>
            <person name="Petersen C."/>
        </authorList>
    </citation>
    <scope>NUCLEOTIDE SEQUENCE</scope>
    <source>
        <strain evidence="1">IBT 12815</strain>
    </source>
</reference>
<proteinExistence type="predicted"/>
<organism evidence="1 2">
    <name type="scientific">Penicillium hordei</name>
    <dbReference type="NCBI Taxonomy" id="40994"/>
    <lineage>
        <taxon>Eukaryota</taxon>
        <taxon>Fungi</taxon>
        <taxon>Dikarya</taxon>
        <taxon>Ascomycota</taxon>
        <taxon>Pezizomycotina</taxon>
        <taxon>Eurotiomycetes</taxon>
        <taxon>Eurotiomycetidae</taxon>
        <taxon>Eurotiales</taxon>
        <taxon>Aspergillaceae</taxon>
        <taxon>Penicillium</taxon>
    </lineage>
</organism>
<comment type="caution">
    <text evidence="1">The sequence shown here is derived from an EMBL/GenBank/DDBJ whole genome shotgun (WGS) entry which is preliminary data.</text>
</comment>
<dbReference type="Gene3D" id="3.40.50.1000">
    <property type="entry name" value="HAD superfamily/HAD-like"/>
    <property type="match status" value="1"/>
</dbReference>
<reference evidence="1" key="1">
    <citation type="journal article" date="2023" name="IMA Fungus">
        <title>Comparative genomic study of the Penicillium genus elucidates a diverse pangenome and 15 lateral gene transfer events.</title>
        <authorList>
            <person name="Petersen C."/>
            <person name="Sorensen T."/>
            <person name="Nielsen M.R."/>
            <person name="Sondergaard T.E."/>
            <person name="Sorensen J.L."/>
            <person name="Fitzpatrick D.A."/>
            <person name="Frisvad J.C."/>
            <person name="Nielsen K.L."/>
        </authorList>
    </citation>
    <scope>NUCLEOTIDE SEQUENCE</scope>
    <source>
        <strain evidence="1">IBT 12815</strain>
    </source>
</reference>
<protein>
    <submittedName>
        <fullName evidence="1">Uncharacterized protein</fullName>
    </submittedName>
</protein>
<name>A0AAD6H8H3_9EURO</name>
<keyword evidence="2" id="KW-1185">Reference proteome</keyword>
<dbReference type="SUPFAM" id="SSF56784">
    <property type="entry name" value="HAD-like"/>
    <property type="match status" value="1"/>
</dbReference>
<evidence type="ECO:0000313" key="2">
    <source>
        <dbReference type="Proteomes" id="UP001213799"/>
    </source>
</evidence>